<dbReference type="OrthoDB" id="643766at2"/>
<evidence type="ECO:0000259" key="3">
    <source>
        <dbReference type="Pfam" id="PF16344"/>
    </source>
</evidence>
<dbReference type="PANTHER" id="PTHR30273">
    <property type="entry name" value="PERIPLASMIC SIGNAL SENSOR AND SIGMA FACTOR ACTIVATOR FECR-RELATED"/>
    <property type="match status" value="1"/>
</dbReference>
<dbReference type="InterPro" id="IPR012373">
    <property type="entry name" value="Ferrdict_sens_TM"/>
</dbReference>
<name>A0A3S9VPI6_9BACT</name>
<dbReference type="AlphaFoldDB" id="A0A3S9VPI6"/>
<dbReference type="EMBL" id="CP032819">
    <property type="protein sequence ID" value="AZS28437.1"/>
    <property type="molecule type" value="Genomic_DNA"/>
</dbReference>
<protein>
    <submittedName>
        <fullName evidence="4">FecR family protein</fullName>
    </submittedName>
</protein>
<feature type="domain" description="Protein FecR C-terminal" evidence="3">
    <location>
        <begin position="318"/>
        <end position="387"/>
    </location>
</feature>
<keyword evidence="1" id="KW-0812">Transmembrane</keyword>
<gene>
    <name evidence="4" type="ORF">D8S85_01965</name>
</gene>
<evidence type="ECO:0000313" key="4">
    <source>
        <dbReference type="EMBL" id="AZS28437.1"/>
    </source>
</evidence>
<feature type="domain" description="FecR protein" evidence="2">
    <location>
        <begin position="185"/>
        <end position="275"/>
    </location>
</feature>
<dbReference type="GO" id="GO:0016989">
    <property type="term" value="F:sigma factor antagonist activity"/>
    <property type="evidence" value="ECO:0007669"/>
    <property type="project" value="TreeGrafter"/>
</dbReference>
<dbReference type="Proteomes" id="UP000270673">
    <property type="component" value="Chromosome"/>
</dbReference>
<dbReference type="Pfam" id="PF16344">
    <property type="entry name" value="FecR_C"/>
    <property type="match status" value="1"/>
</dbReference>
<dbReference type="Gene3D" id="2.60.120.1440">
    <property type="match status" value="1"/>
</dbReference>
<dbReference type="InterPro" id="IPR006860">
    <property type="entry name" value="FecR"/>
</dbReference>
<evidence type="ECO:0000259" key="2">
    <source>
        <dbReference type="Pfam" id="PF04773"/>
    </source>
</evidence>
<dbReference type="RefSeq" id="WP_106624559.1">
    <property type="nucleotide sequence ID" value="NZ_CP032819.1"/>
</dbReference>
<evidence type="ECO:0000256" key="1">
    <source>
        <dbReference type="SAM" id="Phobius"/>
    </source>
</evidence>
<keyword evidence="1" id="KW-1133">Transmembrane helix</keyword>
<organism evidence="4 5">
    <name type="scientific">Butyricimonas faecalis</name>
    <dbReference type="NCBI Taxonomy" id="2093856"/>
    <lineage>
        <taxon>Bacteria</taxon>
        <taxon>Pseudomonadati</taxon>
        <taxon>Bacteroidota</taxon>
        <taxon>Bacteroidia</taxon>
        <taxon>Bacteroidales</taxon>
        <taxon>Odoribacteraceae</taxon>
        <taxon>Butyricimonas</taxon>
    </lineage>
</organism>
<evidence type="ECO:0000313" key="5">
    <source>
        <dbReference type="Proteomes" id="UP000270673"/>
    </source>
</evidence>
<feature type="transmembrane region" description="Helical" evidence="1">
    <location>
        <begin position="87"/>
        <end position="107"/>
    </location>
</feature>
<dbReference type="Gene3D" id="3.55.50.30">
    <property type="match status" value="1"/>
</dbReference>
<proteinExistence type="predicted"/>
<dbReference type="KEGG" id="buy:D8S85_01965"/>
<dbReference type="InterPro" id="IPR032508">
    <property type="entry name" value="FecR_C"/>
</dbReference>
<sequence length="388" mass="44761">MLNREEHIAWLIFLHMQGLTDEMQERELHEWRTAAPGREELFQRMMSREYMEKRISRFVKTEEEEEKRWQELRSKRSSGHLVRRIKWLPYAAAIALCLSVGSIFYFFGQEKQPEVLSMVEHDIQVPGYRAVLVLPDGRKVDLDDETSRSHLLGKDSSLLVRANSLEYRDINTPDTTEVFHALEIPRGGEYLLVLSDSTVIYLNSESTLSFPVKFQGGERKVYLTGEAYFDVKKDTKRPFVVVAGGLEVLVTGTTFGVRAYEDETDIQTTLASGNVTVKAEGKSVKLVPNEQALFDKSTMKLVVRNVDVDLYLAWADGRLVYDNCPLEKILTDLGRWYNMDVFYSRDELRSYQFSLNMKKHEAFSEVLELIGKTGEVRFEIKDNTVIVK</sequence>
<reference evidence="4 5" key="1">
    <citation type="submission" date="2018-10" db="EMBL/GenBank/DDBJ databases">
        <title>Butyricimonas faecalis sp. nov., isolated from human faeces and emended description of the genus Butyricimonas.</title>
        <authorList>
            <person name="Le Roy T."/>
            <person name="Van der Smissen P."/>
            <person name="Paquot A."/>
            <person name="Delzenne N."/>
            <person name="Muccioli G."/>
            <person name="Collet J.-F."/>
            <person name="Cani P.D."/>
        </authorList>
    </citation>
    <scope>NUCLEOTIDE SEQUENCE [LARGE SCALE GENOMIC DNA]</scope>
    <source>
        <strain evidence="4 5">H184</strain>
    </source>
</reference>
<dbReference type="PANTHER" id="PTHR30273:SF2">
    <property type="entry name" value="PROTEIN FECR"/>
    <property type="match status" value="1"/>
</dbReference>
<keyword evidence="1" id="KW-0472">Membrane</keyword>
<dbReference type="Pfam" id="PF04773">
    <property type="entry name" value="FecR"/>
    <property type="match status" value="1"/>
</dbReference>
<keyword evidence="5" id="KW-1185">Reference proteome</keyword>
<accession>A0A3S9VPI6</accession>